<keyword evidence="7 8" id="KW-0807">Transducer</keyword>
<dbReference type="GO" id="GO:0005886">
    <property type="term" value="C:plasma membrane"/>
    <property type="evidence" value="ECO:0007669"/>
    <property type="project" value="UniProtKB-SubCell"/>
</dbReference>
<feature type="transmembrane region" description="Helical" evidence="8">
    <location>
        <begin position="289"/>
        <end position="310"/>
    </location>
</feature>
<dbReference type="RefSeq" id="XP_014487990.1">
    <property type="nucleotide sequence ID" value="XM_014632504.1"/>
</dbReference>
<reference evidence="10" key="1">
    <citation type="submission" date="2025-08" db="UniProtKB">
        <authorList>
            <consortium name="RefSeq"/>
        </authorList>
    </citation>
    <scope>IDENTIFICATION</scope>
</reference>
<evidence type="ECO:0000256" key="1">
    <source>
        <dbReference type="ARBA" id="ARBA00004651"/>
    </source>
</evidence>
<dbReference type="OrthoDB" id="7547218at2759"/>
<keyword evidence="4 8" id="KW-1133">Transmembrane helix</keyword>
<organism evidence="9 10">
    <name type="scientific">Dinoponera quadriceps</name>
    <name type="common">South American ant</name>
    <dbReference type="NCBI Taxonomy" id="609295"/>
    <lineage>
        <taxon>Eukaryota</taxon>
        <taxon>Metazoa</taxon>
        <taxon>Ecdysozoa</taxon>
        <taxon>Arthropoda</taxon>
        <taxon>Hexapoda</taxon>
        <taxon>Insecta</taxon>
        <taxon>Pterygota</taxon>
        <taxon>Neoptera</taxon>
        <taxon>Endopterygota</taxon>
        <taxon>Hymenoptera</taxon>
        <taxon>Apocrita</taxon>
        <taxon>Aculeata</taxon>
        <taxon>Formicoidea</taxon>
        <taxon>Formicidae</taxon>
        <taxon>Ponerinae</taxon>
        <taxon>Ponerini</taxon>
        <taxon>Dinoponera</taxon>
    </lineage>
</organism>
<protein>
    <recommendedName>
        <fullName evidence="8">Gustatory receptor</fullName>
    </recommendedName>
</protein>
<dbReference type="PANTHER" id="PTHR21143:SF133">
    <property type="entry name" value="GUSTATORY AND PHEROMONE RECEPTOR 32A-RELATED"/>
    <property type="match status" value="1"/>
</dbReference>
<dbReference type="Proteomes" id="UP000515204">
    <property type="component" value="Unplaced"/>
</dbReference>
<feature type="transmembrane region" description="Helical" evidence="8">
    <location>
        <begin position="169"/>
        <end position="188"/>
    </location>
</feature>
<feature type="transmembrane region" description="Helical" evidence="8">
    <location>
        <begin position="127"/>
        <end position="149"/>
    </location>
</feature>
<dbReference type="GO" id="GO:0050909">
    <property type="term" value="P:sensory perception of taste"/>
    <property type="evidence" value="ECO:0007669"/>
    <property type="project" value="InterPro"/>
</dbReference>
<keyword evidence="5 8" id="KW-0472">Membrane</keyword>
<dbReference type="GO" id="GO:0007635">
    <property type="term" value="P:chemosensory behavior"/>
    <property type="evidence" value="ECO:0007669"/>
    <property type="project" value="TreeGrafter"/>
</dbReference>
<dbReference type="PANTHER" id="PTHR21143">
    <property type="entry name" value="INVERTEBRATE GUSTATORY RECEPTOR"/>
    <property type="match status" value="1"/>
</dbReference>
<evidence type="ECO:0000256" key="5">
    <source>
        <dbReference type="ARBA" id="ARBA00023136"/>
    </source>
</evidence>
<comment type="caution">
    <text evidence="8">Lacks conserved residue(s) required for the propagation of feature annotation.</text>
</comment>
<evidence type="ECO:0000313" key="9">
    <source>
        <dbReference type="Proteomes" id="UP000515204"/>
    </source>
</evidence>
<keyword evidence="6 8" id="KW-0675">Receptor</keyword>
<evidence type="ECO:0000256" key="2">
    <source>
        <dbReference type="ARBA" id="ARBA00022475"/>
    </source>
</evidence>
<dbReference type="GO" id="GO:0007165">
    <property type="term" value="P:signal transduction"/>
    <property type="evidence" value="ECO:0007669"/>
    <property type="project" value="UniProtKB-KW"/>
</dbReference>
<dbReference type="GO" id="GO:0043025">
    <property type="term" value="C:neuronal cell body"/>
    <property type="evidence" value="ECO:0007669"/>
    <property type="project" value="TreeGrafter"/>
</dbReference>
<gene>
    <name evidence="10" type="primary">LOC106751583</name>
</gene>
<dbReference type="GO" id="GO:0030424">
    <property type="term" value="C:axon"/>
    <property type="evidence" value="ECO:0007669"/>
    <property type="project" value="TreeGrafter"/>
</dbReference>
<proteinExistence type="inferred from homology"/>
<dbReference type="Pfam" id="PF08395">
    <property type="entry name" value="7tm_7"/>
    <property type="match status" value="1"/>
</dbReference>
<name>A0A6P3YAI4_DINQU</name>
<keyword evidence="9" id="KW-1185">Reference proteome</keyword>
<keyword evidence="2 8" id="KW-1003">Cell membrane</keyword>
<keyword evidence="3 8" id="KW-0812">Transmembrane</keyword>
<feature type="transmembrane region" description="Helical" evidence="8">
    <location>
        <begin position="36"/>
        <end position="57"/>
    </location>
</feature>
<dbReference type="KEGG" id="dqu:106751583"/>
<dbReference type="GO" id="GO:0030425">
    <property type="term" value="C:dendrite"/>
    <property type="evidence" value="ECO:0007669"/>
    <property type="project" value="TreeGrafter"/>
</dbReference>
<evidence type="ECO:0000256" key="8">
    <source>
        <dbReference type="RuleBase" id="RU363108"/>
    </source>
</evidence>
<dbReference type="AlphaFoldDB" id="A0A6P3YAI4"/>
<feature type="transmembrane region" description="Helical" evidence="8">
    <location>
        <begin position="264"/>
        <end position="283"/>
    </location>
</feature>
<evidence type="ECO:0000313" key="10">
    <source>
        <dbReference type="RefSeq" id="XP_014487990.1"/>
    </source>
</evidence>
<evidence type="ECO:0000256" key="7">
    <source>
        <dbReference type="ARBA" id="ARBA00023224"/>
    </source>
</evidence>
<comment type="subcellular location">
    <subcellularLocation>
        <location evidence="1 8">Cell membrane</location>
        <topology evidence="1 8">Multi-pass membrane protein</topology>
    </subcellularLocation>
</comment>
<evidence type="ECO:0000256" key="3">
    <source>
        <dbReference type="ARBA" id="ARBA00022692"/>
    </source>
</evidence>
<evidence type="ECO:0000256" key="4">
    <source>
        <dbReference type="ARBA" id="ARBA00022989"/>
    </source>
</evidence>
<comment type="similarity">
    <text evidence="8">Belongs to the insect chemoreceptor superfamily. Gustatory receptor (GR) family.</text>
</comment>
<accession>A0A6P3YAI4</accession>
<dbReference type="GeneID" id="106751583"/>
<sequence>MKLLAAPKCLSDAVAPLVTLNYIVGFRIFEYPRGKLHTLLSLIYFLLLLGIFSVSIYRTHNFYQQIKLLKLEYILYESMVCMLSFVVMYEMVLGYFYTETINACYRKLAQIDETLRRFGLIINYNDMYFLSICVVFLWFLYILSSIIVTSVQLHTDLLTMILINVAQSYVINISFVIVFEFILFVRYLQTRLKLINELLSKGAAVSTTEEMSLFVTKDYVKIMDSTQRRDILPIKTFLRQVHLELYRVLKTLCTSFGIQITTEIGIAVILITVLLYNLYIVVIQRPQRAIGFCLVDQASVLILVTATNILKIIFINCACKHVINEGKKTSMIIHEIYGCCSDIDMREEIQQFDLQISLCPVEFFTFGICLNGQLLSTCLKTVTTYMVIMIQMSNSLESSRNS</sequence>
<feature type="transmembrane region" description="Helical" evidence="8">
    <location>
        <begin position="73"/>
        <end position="97"/>
    </location>
</feature>
<dbReference type="InterPro" id="IPR013604">
    <property type="entry name" value="7TM_chemorcpt"/>
</dbReference>
<dbReference type="GO" id="GO:0008049">
    <property type="term" value="P:male courtship behavior"/>
    <property type="evidence" value="ECO:0007669"/>
    <property type="project" value="TreeGrafter"/>
</dbReference>
<comment type="function">
    <text evidence="8">Gustatory receptor which mediates acceptance or avoidance behavior, depending on its substrates.</text>
</comment>
<evidence type="ECO:0000256" key="6">
    <source>
        <dbReference type="ARBA" id="ARBA00023170"/>
    </source>
</evidence>